<dbReference type="RefSeq" id="WP_310014366.1">
    <property type="nucleotide sequence ID" value="NZ_JAVDQT010000005.1"/>
</dbReference>
<gene>
    <name evidence="4" type="ORF">J2782_003254</name>
</gene>
<evidence type="ECO:0000256" key="1">
    <source>
        <dbReference type="ARBA" id="ARBA00006499"/>
    </source>
</evidence>
<comment type="similarity">
    <text evidence="1">Belongs to the AB hydrolase superfamily. AB hydrolase 2 family.</text>
</comment>
<organism evidence="4 5">
    <name type="scientific">Brucella pseudogrignonensis</name>
    <dbReference type="NCBI Taxonomy" id="419475"/>
    <lineage>
        <taxon>Bacteria</taxon>
        <taxon>Pseudomonadati</taxon>
        <taxon>Pseudomonadota</taxon>
        <taxon>Alphaproteobacteria</taxon>
        <taxon>Hyphomicrobiales</taxon>
        <taxon>Brucellaceae</taxon>
        <taxon>Brucella/Ochrobactrum group</taxon>
        <taxon>Brucella</taxon>
    </lineage>
</organism>
<evidence type="ECO:0000259" key="3">
    <source>
        <dbReference type="Pfam" id="PF02230"/>
    </source>
</evidence>
<dbReference type="SUPFAM" id="SSF53474">
    <property type="entry name" value="alpha/beta-Hydrolases"/>
    <property type="match status" value="1"/>
</dbReference>
<proteinExistence type="inferred from homology"/>
<dbReference type="InterPro" id="IPR003140">
    <property type="entry name" value="PLipase/COase/thioEstase"/>
</dbReference>
<dbReference type="Proteomes" id="UP001184614">
    <property type="component" value="Unassembled WGS sequence"/>
</dbReference>
<comment type="caution">
    <text evidence="4">The sequence shown here is derived from an EMBL/GenBank/DDBJ whole genome shotgun (WGS) entry which is preliminary data.</text>
</comment>
<accession>A0ABU1MBS4</accession>
<evidence type="ECO:0000313" key="5">
    <source>
        <dbReference type="Proteomes" id="UP001184614"/>
    </source>
</evidence>
<feature type="domain" description="Phospholipase/carboxylesterase/thioesterase" evidence="3">
    <location>
        <begin position="3"/>
        <end position="198"/>
    </location>
</feature>
<dbReference type="EMBL" id="JAVDQT010000005">
    <property type="protein sequence ID" value="MDR6433508.1"/>
    <property type="molecule type" value="Genomic_DNA"/>
</dbReference>
<keyword evidence="2" id="KW-0378">Hydrolase</keyword>
<dbReference type="PANTHER" id="PTHR10655:SF17">
    <property type="entry name" value="LYSOPHOSPHOLIPASE-LIKE PROTEIN 1"/>
    <property type="match status" value="1"/>
</dbReference>
<keyword evidence="5" id="KW-1185">Reference proteome</keyword>
<dbReference type="Pfam" id="PF02230">
    <property type="entry name" value="Abhydrolase_2"/>
    <property type="match status" value="1"/>
</dbReference>
<evidence type="ECO:0000256" key="2">
    <source>
        <dbReference type="ARBA" id="ARBA00022801"/>
    </source>
</evidence>
<dbReference type="Gene3D" id="3.40.50.1820">
    <property type="entry name" value="alpha/beta hydrolase"/>
    <property type="match status" value="1"/>
</dbReference>
<sequence length="202" mass="21276">MDSLIIFLHGVGSRGADLAPLGEYWSQALPGASFAAPDAPYPFDQGGAGRQWFSVRGVTPENRAQRIVDARQAFDETLQTIMTAKGFADKPHRVSLVGFSQGSIMSLDALVTGRWPLGAVVAFSGRLASPKPFTPSLSTATLLIHGGADPVIPPSESQQAHERLSAIGVKSTCHILPGIGHTISAEGATLAVNFLKKTLYLG</sequence>
<dbReference type="InterPro" id="IPR029058">
    <property type="entry name" value="AB_hydrolase_fold"/>
</dbReference>
<name>A0ABU1MBS4_9HYPH</name>
<reference evidence="4 5" key="1">
    <citation type="submission" date="2023-07" db="EMBL/GenBank/DDBJ databases">
        <title>Sorghum-associated microbial communities from plants grown in Nebraska, USA.</title>
        <authorList>
            <person name="Schachtman D."/>
        </authorList>
    </citation>
    <scope>NUCLEOTIDE SEQUENCE [LARGE SCALE GENOMIC DNA]</scope>
    <source>
        <strain evidence="4 5">DS1730</strain>
    </source>
</reference>
<protein>
    <submittedName>
        <fullName evidence="4">Phospholipase/carboxylesterase</fullName>
    </submittedName>
</protein>
<dbReference type="InterPro" id="IPR050565">
    <property type="entry name" value="LYPA1-2/EST-like"/>
</dbReference>
<evidence type="ECO:0000313" key="4">
    <source>
        <dbReference type="EMBL" id="MDR6433508.1"/>
    </source>
</evidence>
<dbReference type="PANTHER" id="PTHR10655">
    <property type="entry name" value="LYSOPHOSPHOLIPASE-RELATED"/>
    <property type="match status" value="1"/>
</dbReference>